<evidence type="ECO:0000259" key="3">
    <source>
        <dbReference type="PROSITE" id="PS50157"/>
    </source>
</evidence>
<protein>
    <submittedName>
        <fullName evidence="4">Zinc finger transcription factor</fullName>
    </submittedName>
</protein>
<keyword evidence="5" id="KW-1185">Reference proteome</keyword>
<dbReference type="OrthoDB" id="6077919at2759"/>
<dbReference type="PROSITE" id="PS50157">
    <property type="entry name" value="ZINC_FINGER_C2H2_2"/>
    <property type="match status" value="3"/>
</dbReference>
<dbReference type="SUPFAM" id="SSF57667">
    <property type="entry name" value="beta-beta-alpha zinc fingers"/>
    <property type="match status" value="1"/>
</dbReference>
<evidence type="ECO:0000256" key="1">
    <source>
        <dbReference type="PROSITE-ProRule" id="PRU00042"/>
    </source>
</evidence>
<dbReference type="InterPro" id="IPR013087">
    <property type="entry name" value="Znf_C2H2_type"/>
</dbReference>
<keyword evidence="1" id="KW-0479">Metal-binding</keyword>
<feature type="domain" description="C2H2-type" evidence="3">
    <location>
        <begin position="261"/>
        <end position="283"/>
    </location>
</feature>
<feature type="domain" description="C2H2-type" evidence="3">
    <location>
        <begin position="189"/>
        <end position="216"/>
    </location>
</feature>
<dbReference type="EMBL" id="JXTB01000802">
    <property type="protein sequence ID" value="PON32569.1"/>
    <property type="molecule type" value="Genomic_DNA"/>
</dbReference>
<comment type="caution">
    <text evidence="4">The sequence shown here is derived from an EMBL/GenBank/DDBJ whole genome shotgun (WGS) entry which is preliminary data.</text>
</comment>
<feature type="region of interest" description="Disordered" evidence="2">
    <location>
        <begin position="57"/>
        <end position="78"/>
    </location>
</feature>
<gene>
    <name evidence="4" type="primary">PanZnF10</name>
    <name evidence="4" type="ORF">PanWU01x14_360090</name>
</gene>
<keyword evidence="1" id="KW-0862">Zinc</keyword>
<dbReference type="STRING" id="3476.A0A2P5A7S5"/>
<proteinExistence type="predicted"/>
<reference evidence="5" key="1">
    <citation type="submission" date="2016-06" db="EMBL/GenBank/DDBJ databases">
        <title>Parallel loss of symbiosis genes in relatives of nitrogen-fixing non-legume Parasponia.</title>
        <authorList>
            <person name="Van Velzen R."/>
            <person name="Holmer R."/>
            <person name="Bu F."/>
            <person name="Rutten L."/>
            <person name="Van Zeijl A."/>
            <person name="Liu W."/>
            <person name="Santuari L."/>
            <person name="Cao Q."/>
            <person name="Sharma T."/>
            <person name="Shen D."/>
            <person name="Roswanjaya Y."/>
            <person name="Wardhani T."/>
            <person name="Kalhor M.S."/>
            <person name="Jansen J."/>
            <person name="Van den Hoogen J."/>
            <person name="Gungor B."/>
            <person name="Hartog M."/>
            <person name="Hontelez J."/>
            <person name="Verver J."/>
            <person name="Yang W.-C."/>
            <person name="Schijlen E."/>
            <person name="Repin R."/>
            <person name="Schilthuizen M."/>
            <person name="Schranz E."/>
            <person name="Heidstra R."/>
            <person name="Miyata K."/>
            <person name="Fedorova E."/>
            <person name="Kohlen W."/>
            <person name="Bisseling T."/>
            <person name="Smit S."/>
            <person name="Geurts R."/>
        </authorList>
    </citation>
    <scope>NUCLEOTIDE SEQUENCE [LARGE SCALE GENOMIC DNA]</scope>
    <source>
        <strain evidence="5">cv. WU1-14</strain>
    </source>
</reference>
<sequence length="331" mass="36717">MNTHSDSDSHLPFPHLPPIHRHDAIVPTAASSDSLEPRRRAVIANPRKKRSKLARIEGPSSPSRFAVSGPKHVRKVPDPAAPKITMPCSECGKKFWSWKALFGHMRCHPERQWRGINPPTNLRRPATPCPPDPDVESMTEEEYDVASCLLLLANCRPKTEEDSARDQEAAETDQSRLFGPNFHDHYDRFECSSCKKVFGSHQALGGHRASHKNVKGCFAIAKIDNNDDDYYYYDRDRNDVVSEVLAKKMATESGSSSVGGHQCGICLKIFSSGQALGGHKRCHWEKFGDDSTLSIRALSSINGGLDLNLPANLEEFDYASSSLALDLRLGL</sequence>
<dbReference type="Gene3D" id="3.30.160.60">
    <property type="entry name" value="Classic Zinc Finger"/>
    <property type="match status" value="1"/>
</dbReference>
<name>A0A2P5A7S5_PARAD</name>
<dbReference type="PANTHER" id="PTHR47591">
    <property type="entry name" value="ZINC FINGER PROTEIN ZAT2-RELATED"/>
    <property type="match status" value="1"/>
</dbReference>
<organism evidence="4 5">
    <name type="scientific">Parasponia andersonii</name>
    <name type="common">Sponia andersonii</name>
    <dbReference type="NCBI Taxonomy" id="3476"/>
    <lineage>
        <taxon>Eukaryota</taxon>
        <taxon>Viridiplantae</taxon>
        <taxon>Streptophyta</taxon>
        <taxon>Embryophyta</taxon>
        <taxon>Tracheophyta</taxon>
        <taxon>Spermatophyta</taxon>
        <taxon>Magnoliopsida</taxon>
        <taxon>eudicotyledons</taxon>
        <taxon>Gunneridae</taxon>
        <taxon>Pentapetalae</taxon>
        <taxon>rosids</taxon>
        <taxon>fabids</taxon>
        <taxon>Rosales</taxon>
        <taxon>Cannabaceae</taxon>
        <taxon>Parasponia</taxon>
    </lineage>
</organism>
<dbReference type="SMART" id="SM00355">
    <property type="entry name" value="ZnF_C2H2"/>
    <property type="match status" value="3"/>
</dbReference>
<dbReference type="PROSITE" id="PS00028">
    <property type="entry name" value="ZINC_FINGER_C2H2_1"/>
    <property type="match status" value="3"/>
</dbReference>
<accession>A0A2P5A7S5</accession>
<keyword evidence="1" id="KW-0863">Zinc-finger</keyword>
<dbReference type="GO" id="GO:0008270">
    <property type="term" value="F:zinc ion binding"/>
    <property type="evidence" value="ECO:0007669"/>
    <property type="project" value="UniProtKB-KW"/>
</dbReference>
<dbReference type="Pfam" id="PF13912">
    <property type="entry name" value="zf-C2H2_6"/>
    <property type="match status" value="3"/>
</dbReference>
<evidence type="ECO:0000256" key="2">
    <source>
        <dbReference type="SAM" id="MobiDB-lite"/>
    </source>
</evidence>
<evidence type="ECO:0000313" key="5">
    <source>
        <dbReference type="Proteomes" id="UP000237105"/>
    </source>
</evidence>
<feature type="domain" description="C2H2-type" evidence="3">
    <location>
        <begin position="86"/>
        <end position="113"/>
    </location>
</feature>
<dbReference type="PANTHER" id="PTHR47591:SF1">
    <property type="entry name" value="ZINC FINGER PROTEIN ZAT2-RELATED"/>
    <property type="match status" value="1"/>
</dbReference>
<dbReference type="InterPro" id="IPR036236">
    <property type="entry name" value="Znf_C2H2_sf"/>
</dbReference>
<dbReference type="Proteomes" id="UP000237105">
    <property type="component" value="Unassembled WGS sequence"/>
</dbReference>
<evidence type="ECO:0000313" key="4">
    <source>
        <dbReference type="EMBL" id="PON32569.1"/>
    </source>
</evidence>
<dbReference type="AlphaFoldDB" id="A0A2P5A7S5"/>